<dbReference type="CDD" id="cd00609">
    <property type="entry name" value="AAT_like"/>
    <property type="match status" value="1"/>
</dbReference>
<feature type="region of interest" description="Disordered" evidence="6">
    <location>
        <begin position="79"/>
        <end position="132"/>
    </location>
</feature>
<evidence type="ECO:0000256" key="3">
    <source>
        <dbReference type="ARBA" id="ARBA00023015"/>
    </source>
</evidence>
<dbReference type="InterPro" id="IPR015424">
    <property type="entry name" value="PyrdxlP-dep_Trfase"/>
</dbReference>
<comment type="caution">
    <text evidence="8">The sequence shown here is derived from an EMBL/GenBank/DDBJ whole genome shotgun (WGS) entry which is preliminary data.</text>
</comment>
<name>A0A0L8JCV5_STRVR</name>
<dbReference type="PROSITE" id="PS50949">
    <property type="entry name" value="HTH_GNTR"/>
    <property type="match status" value="1"/>
</dbReference>
<evidence type="ECO:0000313" key="9">
    <source>
        <dbReference type="Proteomes" id="UP000037023"/>
    </source>
</evidence>
<dbReference type="Gene3D" id="1.10.10.10">
    <property type="entry name" value="Winged helix-like DNA-binding domain superfamily/Winged helix DNA-binding domain"/>
    <property type="match status" value="1"/>
</dbReference>
<dbReference type="RefSeq" id="WP_033210541.1">
    <property type="nucleotide sequence ID" value="NZ_LGUP01000390.1"/>
</dbReference>
<evidence type="ECO:0000313" key="8">
    <source>
        <dbReference type="EMBL" id="KOG11369.1"/>
    </source>
</evidence>
<keyword evidence="3" id="KW-0805">Transcription regulation</keyword>
<dbReference type="PANTHER" id="PTHR46577">
    <property type="entry name" value="HTH-TYPE TRANSCRIPTIONAL REGULATORY PROTEIN GABR"/>
    <property type="match status" value="1"/>
</dbReference>
<dbReference type="PRINTS" id="PR00035">
    <property type="entry name" value="HTHGNTR"/>
</dbReference>
<sequence length="484" mass="51527">MANERATFGSDLHLELRGPRLREGLMEALREAVRSGRLEAGTRLPSSRSLAADLGMARNTVADAYAELVAEGWLTARQGSGTRVARRAAPRRTPPPAPGAPLRPGPRTPRAAPSAGARRPGTPAHDLKAGSPDLASFPRAEWLKAYRRALTAAPNDAFGYGDPRGRIELRTALAEYLSRARGVRVRPERIMVCAGFVHGLMLMGEVLRGRGVRGVAVESYGLDVHTNLLDRAGLGLPPLPFDERGTRVEELAAGEFGGAGAVLMTAAHQFPLGGALPPDRRAAVVDWARASGGFVLEDDYDGEFRYDRQPVGALQGLDPERVVYLGTASKSLAPGLRLGWMVVPEELMGEVVAAKGAADWVSSAPDQLAFAEFLGSGAYDRHVRASRLRYRRRRDQLVAAVAAHSPATRVSGIAAGLHAVLALPPGTEQEALRAAAWHGLAVQGVDQFRRPGVPATLDGLVVGYATPPDSGWQGALRALCRVLP</sequence>
<dbReference type="PANTHER" id="PTHR46577:SF1">
    <property type="entry name" value="HTH-TYPE TRANSCRIPTIONAL REGULATORY PROTEIN GABR"/>
    <property type="match status" value="1"/>
</dbReference>
<feature type="domain" description="HTH gntR-type" evidence="7">
    <location>
        <begin position="19"/>
        <end position="87"/>
    </location>
</feature>
<keyword evidence="2" id="KW-0663">Pyridoxal phosphate</keyword>
<dbReference type="PATRIC" id="fig|1938.6.peg.7400"/>
<evidence type="ECO:0000256" key="1">
    <source>
        <dbReference type="ARBA" id="ARBA00005384"/>
    </source>
</evidence>
<dbReference type="SUPFAM" id="SSF53383">
    <property type="entry name" value="PLP-dependent transferases"/>
    <property type="match status" value="1"/>
</dbReference>
<dbReference type="SMART" id="SM00345">
    <property type="entry name" value="HTH_GNTR"/>
    <property type="match status" value="1"/>
</dbReference>
<dbReference type="GO" id="GO:0003677">
    <property type="term" value="F:DNA binding"/>
    <property type="evidence" value="ECO:0007669"/>
    <property type="project" value="UniProtKB-KW"/>
</dbReference>
<dbReference type="CDD" id="cd07377">
    <property type="entry name" value="WHTH_GntR"/>
    <property type="match status" value="1"/>
</dbReference>
<dbReference type="Pfam" id="PF00155">
    <property type="entry name" value="Aminotran_1_2"/>
    <property type="match status" value="1"/>
</dbReference>
<evidence type="ECO:0000256" key="5">
    <source>
        <dbReference type="ARBA" id="ARBA00023163"/>
    </source>
</evidence>
<dbReference type="Gene3D" id="3.40.640.10">
    <property type="entry name" value="Type I PLP-dependent aspartate aminotransferase-like (Major domain)"/>
    <property type="match status" value="1"/>
</dbReference>
<dbReference type="InterPro" id="IPR000524">
    <property type="entry name" value="Tscrpt_reg_HTH_GntR"/>
</dbReference>
<feature type="compositionally biased region" description="Pro residues" evidence="6">
    <location>
        <begin position="92"/>
        <end position="107"/>
    </location>
</feature>
<dbReference type="InterPro" id="IPR036388">
    <property type="entry name" value="WH-like_DNA-bd_sf"/>
</dbReference>
<dbReference type="Pfam" id="PF00392">
    <property type="entry name" value="GntR"/>
    <property type="match status" value="1"/>
</dbReference>
<dbReference type="Proteomes" id="UP000037023">
    <property type="component" value="Unassembled WGS sequence"/>
</dbReference>
<evidence type="ECO:0000259" key="7">
    <source>
        <dbReference type="PROSITE" id="PS50949"/>
    </source>
</evidence>
<keyword evidence="4" id="KW-0238">DNA-binding</keyword>
<dbReference type="InterPro" id="IPR051446">
    <property type="entry name" value="HTH_trans_reg/aminotransferase"/>
</dbReference>
<protein>
    <submittedName>
        <fullName evidence="8">GntR family transcriptional regulator</fullName>
    </submittedName>
</protein>
<evidence type="ECO:0000256" key="6">
    <source>
        <dbReference type="SAM" id="MobiDB-lite"/>
    </source>
</evidence>
<comment type="similarity">
    <text evidence="1">In the C-terminal section; belongs to the class-I pyridoxal-phosphate-dependent aminotransferase family.</text>
</comment>
<keyword evidence="5" id="KW-0804">Transcription</keyword>
<dbReference type="EMBL" id="LGUP01000390">
    <property type="protein sequence ID" value="KOG11369.1"/>
    <property type="molecule type" value="Genomic_DNA"/>
</dbReference>
<dbReference type="OrthoDB" id="594134at2"/>
<proteinExistence type="inferred from homology"/>
<dbReference type="InterPro" id="IPR004839">
    <property type="entry name" value="Aminotransferase_I/II_large"/>
</dbReference>
<dbReference type="InterPro" id="IPR036390">
    <property type="entry name" value="WH_DNA-bd_sf"/>
</dbReference>
<dbReference type="AlphaFoldDB" id="A0A0L8JCV5"/>
<dbReference type="GO" id="GO:0030170">
    <property type="term" value="F:pyridoxal phosphate binding"/>
    <property type="evidence" value="ECO:0007669"/>
    <property type="project" value="InterPro"/>
</dbReference>
<dbReference type="SUPFAM" id="SSF46785">
    <property type="entry name" value="Winged helix' DNA-binding domain"/>
    <property type="match status" value="1"/>
</dbReference>
<evidence type="ECO:0000256" key="2">
    <source>
        <dbReference type="ARBA" id="ARBA00022898"/>
    </source>
</evidence>
<gene>
    <name evidence="8" type="ORF">ADK34_34435</name>
</gene>
<feature type="compositionally biased region" description="Low complexity" evidence="6">
    <location>
        <begin position="108"/>
        <end position="124"/>
    </location>
</feature>
<dbReference type="GO" id="GO:0003700">
    <property type="term" value="F:DNA-binding transcription factor activity"/>
    <property type="evidence" value="ECO:0007669"/>
    <property type="project" value="InterPro"/>
</dbReference>
<evidence type="ECO:0000256" key="4">
    <source>
        <dbReference type="ARBA" id="ARBA00023125"/>
    </source>
</evidence>
<reference evidence="8 9" key="1">
    <citation type="submission" date="2015-06" db="EMBL/GenBank/DDBJ databases">
        <authorList>
            <person name="Hoefler B.C."/>
            <person name="Straight P.D."/>
        </authorList>
    </citation>
    <scope>NUCLEOTIDE SEQUENCE [LARGE SCALE GENOMIC DNA]</scope>
    <source>
        <strain evidence="8 9">NRRL 3427</strain>
    </source>
</reference>
<accession>A0A0L8JCV5</accession>
<dbReference type="InterPro" id="IPR015421">
    <property type="entry name" value="PyrdxlP-dep_Trfase_major"/>
</dbReference>
<organism evidence="8 9">
    <name type="scientific">Streptomyces viridochromogenes</name>
    <dbReference type="NCBI Taxonomy" id="1938"/>
    <lineage>
        <taxon>Bacteria</taxon>
        <taxon>Bacillati</taxon>
        <taxon>Actinomycetota</taxon>
        <taxon>Actinomycetes</taxon>
        <taxon>Kitasatosporales</taxon>
        <taxon>Streptomycetaceae</taxon>
        <taxon>Streptomyces</taxon>
    </lineage>
</organism>